<organism evidence="11 12">
    <name type="scientific">Variovorax dokdonensis</name>
    <dbReference type="NCBI Taxonomy" id="344883"/>
    <lineage>
        <taxon>Bacteria</taxon>
        <taxon>Pseudomonadati</taxon>
        <taxon>Pseudomonadota</taxon>
        <taxon>Betaproteobacteria</taxon>
        <taxon>Burkholderiales</taxon>
        <taxon>Comamonadaceae</taxon>
        <taxon>Variovorax</taxon>
    </lineage>
</organism>
<evidence type="ECO:0000313" key="11">
    <source>
        <dbReference type="EMBL" id="MDM0047331.1"/>
    </source>
</evidence>
<comment type="subcellular location">
    <subcellularLocation>
        <location evidence="1 9">Cell inner membrane</location>
        <topology evidence="1 9">Multi-pass membrane protein</topology>
    </subcellularLocation>
</comment>
<feature type="domain" description="Tripartite ATP-independent periplasmic transporters DctQ component" evidence="10">
    <location>
        <begin position="27"/>
        <end position="154"/>
    </location>
</feature>
<evidence type="ECO:0000256" key="2">
    <source>
        <dbReference type="ARBA" id="ARBA00022448"/>
    </source>
</evidence>
<keyword evidence="2 9" id="KW-0813">Transport</keyword>
<evidence type="ECO:0000256" key="4">
    <source>
        <dbReference type="ARBA" id="ARBA00022519"/>
    </source>
</evidence>
<dbReference type="PANTHER" id="PTHR35011">
    <property type="entry name" value="2,3-DIKETO-L-GULONATE TRAP TRANSPORTER SMALL PERMEASE PROTEIN YIAM"/>
    <property type="match status" value="1"/>
</dbReference>
<dbReference type="EMBL" id="JASZYV010000007">
    <property type="protein sequence ID" value="MDM0047331.1"/>
    <property type="molecule type" value="Genomic_DNA"/>
</dbReference>
<comment type="function">
    <text evidence="9">Part of the tripartite ATP-independent periplasmic (TRAP) transport system.</text>
</comment>
<feature type="transmembrane region" description="Helical" evidence="9">
    <location>
        <begin position="51"/>
        <end position="72"/>
    </location>
</feature>
<evidence type="ECO:0000256" key="7">
    <source>
        <dbReference type="ARBA" id="ARBA00023136"/>
    </source>
</evidence>
<evidence type="ECO:0000313" key="12">
    <source>
        <dbReference type="Proteomes" id="UP001174908"/>
    </source>
</evidence>
<dbReference type="RefSeq" id="WP_286662455.1">
    <property type="nucleotide sequence ID" value="NZ_JASZYV010000007.1"/>
</dbReference>
<evidence type="ECO:0000256" key="1">
    <source>
        <dbReference type="ARBA" id="ARBA00004429"/>
    </source>
</evidence>
<keyword evidence="5 9" id="KW-0812">Transmembrane</keyword>
<name>A0ABT7NHD3_9BURK</name>
<accession>A0ABT7NHD3</accession>
<feature type="transmembrane region" description="Helical" evidence="9">
    <location>
        <begin position="12"/>
        <end position="31"/>
    </location>
</feature>
<dbReference type="Pfam" id="PF04290">
    <property type="entry name" value="DctQ"/>
    <property type="match status" value="1"/>
</dbReference>
<gene>
    <name evidence="11" type="ORF">QTH91_22760</name>
</gene>
<sequence length="177" mass="19556">MDPLFVRLCDRIYLACVWFAGLAIFLMSVIIPYGVFTRYVLGTGSAWPEPIAILFMMVFTFIGAAAGFRAGAHIAVTMLTDPLPAALQGACRVLVDALMVLVCLFVCWYGTRLCMETWNQSISELDWLPVGLTYAPIPLGSLATLLFVIERMVYGSQANRDVVRYEEASNEQAEGAR</sequence>
<keyword evidence="7 9" id="KW-0472">Membrane</keyword>
<comment type="similarity">
    <text evidence="8 9">Belongs to the TRAP transporter small permease family.</text>
</comment>
<reference evidence="11" key="1">
    <citation type="submission" date="2023-06" db="EMBL/GenBank/DDBJ databases">
        <authorList>
            <person name="Jiang Y."/>
            <person name="Liu Q."/>
        </authorList>
    </citation>
    <scope>NUCLEOTIDE SEQUENCE</scope>
    <source>
        <strain evidence="11">CGMCC 1.12089</strain>
    </source>
</reference>
<evidence type="ECO:0000256" key="9">
    <source>
        <dbReference type="RuleBase" id="RU369079"/>
    </source>
</evidence>
<keyword evidence="4 9" id="KW-0997">Cell inner membrane</keyword>
<evidence type="ECO:0000256" key="5">
    <source>
        <dbReference type="ARBA" id="ARBA00022692"/>
    </source>
</evidence>
<dbReference type="Proteomes" id="UP001174908">
    <property type="component" value="Unassembled WGS sequence"/>
</dbReference>
<evidence type="ECO:0000256" key="8">
    <source>
        <dbReference type="ARBA" id="ARBA00038436"/>
    </source>
</evidence>
<dbReference type="InterPro" id="IPR007387">
    <property type="entry name" value="TRAP_DctQ"/>
</dbReference>
<comment type="caution">
    <text evidence="11">The sequence shown here is derived from an EMBL/GenBank/DDBJ whole genome shotgun (WGS) entry which is preliminary data.</text>
</comment>
<evidence type="ECO:0000259" key="10">
    <source>
        <dbReference type="Pfam" id="PF04290"/>
    </source>
</evidence>
<feature type="transmembrane region" description="Helical" evidence="9">
    <location>
        <begin position="131"/>
        <end position="149"/>
    </location>
</feature>
<protein>
    <recommendedName>
        <fullName evidence="9">TRAP transporter small permease protein</fullName>
    </recommendedName>
</protein>
<evidence type="ECO:0000256" key="6">
    <source>
        <dbReference type="ARBA" id="ARBA00022989"/>
    </source>
</evidence>
<dbReference type="InterPro" id="IPR055348">
    <property type="entry name" value="DctQ"/>
</dbReference>
<dbReference type="PANTHER" id="PTHR35011:SF11">
    <property type="entry name" value="TRAP TRANSPORTER SMALL PERMEASE PROTEIN"/>
    <property type="match status" value="1"/>
</dbReference>
<comment type="subunit">
    <text evidence="9">The complex comprises the extracytoplasmic solute receptor protein and the two transmembrane proteins.</text>
</comment>
<proteinExistence type="inferred from homology"/>
<keyword evidence="12" id="KW-1185">Reference proteome</keyword>
<feature type="transmembrane region" description="Helical" evidence="9">
    <location>
        <begin position="93"/>
        <end position="111"/>
    </location>
</feature>
<keyword evidence="3" id="KW-1003">Cell membrane</keyword>
<keyword evidence="6 9" id="KW-1133">Transmembrane helix</keyword>
<evidence type="ECO:0000256" key="3">
    <source>
        <dbReference type="ARBA" id="ARBA00022475"/>
    </source>
</evidence>